<evidence type="ECO:0000313" key="3">
    <source>
        <dbReference type="EMBL" id="SAL42479.1"/>
    </source>
</evidence>
<dbReference type="AlphaFoldDB" id="A0A158HEN2"/>
<protein>
    <submittedName>
        <fullName evidence="3">Uncharacterized protein</fullName>
    </submittedName>
</protein>
<name>A0A158HEN2_CABSO</name>
<feature type="region of interest" description="Disordered" evidence="1">
    <location>
        <begin position="46"/>
        <end position="75"/>
    </location>
</feature>
<evidence type="ECO:0000256" key="1">
    <source>
        <dbReference type="SAM" id="MobiDB-lite"/>
    </source>
</evidence>
<evidence type="ECO:0000313" key="4">
    <source>
        <dbReference type="Proteomes" id="UP000054893"/>
    </source>
</evidence>
<dbReference type="Proteomes" id="UP000054893">
    <property type="component" value="Unassembled WGS sequence"/>
</dbReference>
<keyword evidence="2" id="KW-1133">Transmembrane helix</keyword>
<dbReference type="EMBL" id="FCOC02000016">
    <property type="protein sequence ID" value="SAL42479.1"/>
    <property type="molecule type" value="Genomic_DNA"/>
</dbReference>
<gene>
    <name evidence="3" type="ORF">AWB64_04512</name>
</gene>
<keyword evidence="2" id="KW-0472">Membrane</keyword>
<accession>A0A158HEN2</accession>
<reference evidence="3 4" key="1">
    <citation type="submission" date="2016-01" db="EMBL/GenBank/DDBJ databases">
        <authorList>
            <person name="Oliw E.H."/>
        </authorList>
    </citation>
    <scope>NUCLEOTIDE SEQUENCE [LARGE SCALE GENOMIC DNA]</scope>
    <source>
        <strain evidence="3">LMG 22029</strain>
    </source>
</reference>
<evidence type="ECO:0000256" key="2">
    <source>
        <dbReference type="SAM" id="Phobius"/>
    </source>
</evidence>
<feature type="compositionally biased region" description="Basic and acidic residues" evidence="1">
    <location>
        <begin position="66"/>
        <end position="75"/>
    </location>
</feature>
<keyword evidence="2" id="KW-0812">Transmembrane</keyword>
<organism evidence="3 4">
    <name type="scientific">Caballeronia sordidicola</name>
    <name type="common">Burkholderia sordidicola</name>
    <dbReference type="NCBI Taxonomy" id="196367"/>
    <lineage>
        <taxon>Bacteria</taxon>
        <taxon>Pseudomonadati</taxon>
        <taxon>Pseudomonadota</taxon>
        <taxon>Betaproteobacteria</taxon>
        <taxon>Burkholderiales</taxon>
        <taxon>Burkholderiaceae</taxon>
        <taxon>Caballeronia</taxon>
    </lineage>
</organism>
<sequence length="75" mass="8279">MPAFFAGSLRKTIRFGDEMSTLMWILSVWAMAALLVVLFVHGASIKSKPPAKRKPADARTPADSSENLRRISFEG</sequence>
<feature type="transmembrane region" description="Helical" evidence="2">
    <location>
        <begin position="22"/>
        <end position="45"/>
    </location>
</feature>
<proteinExistence type="predicted"/>